<evidence type="ECO:0000313" key="2">
    <source>
        <dbReference type="EMBL" id="GIY08532.1"/>
    </source>
</evidence>
<keyword evidence="1" id="KW-0812">Transmembrane</keyword>
<gene>
    <name evidence="2" type="ORF">CEXT_786981</name>
</gene>
<comment type="caution">
    <text evidence="2">The sequence shown here is derived from an EMBL/GenBank/DDBJ whole genome shotgun (WGS) entry which is preliminary data.</text>
</comment>
<keyword evidence="1" id="KW-0472">Membrane</keyword>
<evidence type="ECO:0000256" key="1">
    <source>
        <dbReference type="SAM" id="Phobius"/>
    </source>
</evidence>
<feature type="transmembrane region" description="Helical" evidence="1">
    <location>
        <begin position="97"/>
        <end position="115"/>
    </location>
</feature>
<proteinExistence type="predicted"/>
<sequence>MSVSTDEDTHKGKGRRYHKSFYYSTCSDNVSLGLTYLVDPFPDLYLLLSDIHFADIYFAATVAGCIVARAITVEVTQYYLESAVCFMNTCDFVQFEVVQFFFMIFESIVTVILVMF</sequence>
<organism evidence="2 3">
    <name type="scientific">Caerostris extrusa</name>
    <name type="common">Bark spider</name>
    <name type="synonym">Caerostris bankana</name>
    <dbReference type="NCBI Taxonomy" id="172846"/>
    <lineage>
        <taxon>Eukaryota</taxon>
        <taxon>Metazoa</taxon>
        <taxon>Ecdysozoa</taxon>
        <taxon>Arthropoda</taxon>
        <taxon>Chelicerata</taxon>
        <taxon>Arachnida</taxon>
        <taxon>Araneae</taxon>
        <taxon>Araneomorphae</taxon>
        <taxon>Entelegynae</taxon>
        <taxon>Araneoidea</taxon>
        <taxon>Araneidae</taxon>
        <taxon>Caerostris</taxon>
    </lineage>
</organism>
<evidence type="ECO:0000313" key="3">
    <source>
        <dbReference type="Proteomes" id="UP001054945"/>
    </source>
</evidence>
<accession>A0AAV4QJZ1</accession>
<dbReference type="EMBL" id="BPLR01006263">
    <property type="protein sequence ID" value="GIY08532.1"/>
    <property type="molecule type" value="Genomic_DNA"/>
</dbReference>
<name>A0AAV4QJZ1_CAEEX</name>
<keyword evidence="1" id="KW-1133">Transmembrane helix</keyword>
<keyword evidence="3" id="KW-1185">Reference proteome</keyword>
<dbReference type="AlphaFoldDB" id="A0AAV4QJZ1"/>
<reference evidence="2 3" key="1">
    <citation type="submission" date="2021-06" db="EMBL/GenBank/DDBJ databases">
        <title>Caerostris extrusa draft genome.</title>
        <authorList>
            <person name="Kono N."/>
            <person name="Arakawa K."/>
        </authorList>
    </citation>
    <scope>NUCLEOTIDE SEQUENCE [LARGE SCALE GENOMIC DNA]</scope>
</reference>
<dbReference type="Proteomes" id="UP001054945">
    <property type="component" value="Unassembled WGS sequence"/>
</dbReference>
<protein>
    <submittedName>
        <fullName evidence="2">Uncharacterized protein</fullName>
    </submittedName>
</protein>